<feature type="region of interest" description="Disordered" evidence="8">
    <location>
        <begin position="405"/>
        <end position="425"/>
    </location>
</feature>
<evidence type="ECO:0000256" key="7">
    <source>
        <dbReference type="ARBA" id="ARBA00024033"/>
    </source>
</evidence>
<keyword evidence="3" id="KW-0808">Transferase</keyword>
<name>A0ABS0VV12_9CORY</name>
<evidence type="ECO:0000256" key="5">
    <source>
        <dbReference type="ARBA" id="ARBA00022989"/>
    </source>
</evidence>
<evidence type="ECO:0000256" key="6">
    <source>
        <dbReference type="ARBA" id="ARBA00023136"/>
    </source>
</evidence>
<gene>
    <name evidence="10" type="ORF">JDV76_06440</name>
</gene>
<reference evidence="10 11" key="1">
    <citation type="submission" date="2020-12" db="EMBL/GenBank/DDBJ databases">
        <title>Genome public.</title>
        <authorList>
            <person name="Sun Q."/>
        </authorList>
    </citation>
    <scope>NUCLEOTIDE SEQUENCE [LARGE SCALE GENOMIC DNA]</scope>
    <source>
        <strain evidence="10 11">CCM 8864</strain>
    </source>
</reference>
<comment type="caution">
    <text evidence="10">The sequence shown here is derived from an EMBL/GenBank/DDBJ whole genome shotgun (WGS) entry which is preliminary data.</text>
</comment>
<feature type="transmembrane region" description="Helical" evidence="9">
    <location>
        <begin position="318"/>
        <end position="335"/>
    </location>
</feature>
<feature type="compositionally biased region" description="Low complexity" evidence="8">
    <location>
        <begin position="405"/>
        <end position="414"/>
    </location>
</feature>
<evidence type="ECO:0000256" key="1">
    <source>
        <dbReference type="ARBA" id="ARBA00004651"/>
    </source>
</evidence>
<feature type="transmembrane region" description="Helical" evidence="9">
    <location>
        <begin position="247"/>
        <end position="264"/>
    </location>
</feature>
<feature type="transmembrane region" description="Helical" evidence="9">
    <location>
        <begin position="106"/>
        <end position="123"/>
    </location>
</feature>
<feature type="transmembrane region" description="Helical" evidence="9">
    <location>
        <begin position="295"/>
        <end position="311"/>
    </location>
</feature>
<dbReference type="Proteomes" id="UP000625574">
    <property type="component" value="Unassembled WGS sequence"/>
</dbReference>
<accession>A0ABS0VV12</accession>
<evidence type="ECO:0000256" key="4">
    <source>
        <dbReference type="ARBA" id="ARBA00022692"/>
    </source>
</evidence>
<keyword evidence="6 9" id="KW-0472">Membrane</keyword>
<comment type="subcellular location">
    <subcellularLocation>
        <location evidence="1">Cell membrane</location>
        <topology evidence="1">Multi-pass membrane protein</topology>
    </subcellularLocation>
</comment>
<evidence type="ECO:0000256" key="3">
    <source>
        <dbReference type="ARBA" id="ARBA00022679"/>
    </source>
</evidence>
<organism evidence="10 11">
    <name type="scientific">Corynebacterium marambiense</name>
    <dbReference type="NCBI Taxonomy" id="2765364"/>
    <lineage>
        <taxon>Bacteria</taxon>
        <taxon>Bacillati</taxon>
        <taxon>Actinomycetota</taxon>
        <taxon>Actinomycetes</taxon>
        <taxon>Mycobacteriales</taxon>
        <taxon>Corynebacteriaceae</taxon>
        <taxon>Corynebacterium</taxon>
    </lineage>
</organism>
<evidence type="ECO:0000313" key="11">
    <source>
        <dbReference type="Proteomes" id="UP000625574"/>
    </source>
</evidence>
<evidence type="ECO:0000256" key="8">
    <source>
        <dbReference type="SAM" id="MobiDB-lite"/>
    </source>
</evidence>
<feature type="transmembrane region" description="Helical" evidence="9">
    <location>
        <begin position="156"/>
        <end position="177"/>
    </location>
</feature>
<dbReference type="EMBL" id="JAEIOT010000007">
    <property type="protein sequence ID" value="MBI9000600.1"/>
    <property type="molecule type" value="Genomic_DNA"/>
</dbReference>
<keyword evidence="11" id="KW-1185">Reference proteome</keyword>
<comment type="similarity">
    <text evidence="7">Belongs to the glycosyltransferase 87 family.</text>
</comment>
<sequence>MAQMVFWPLSLMLIIHRILVLSVNGSVTDDFSTVYYALRRFHDGVPIYNEIYHHVDPHYLYSPGATLVLSPLGLLTDFDSARMWFICINAAAIVTALGVLTRMFGYALSSAVFPGAVFFAFLTEAVQNTLVFSNINGVLLLALAGYLYCLLHERRWAAGILIGLAILVKPIFAPLLFLPFVKLNWRTVGTGVLVPVVTNVIAWPIVPGAGDYVTRTVPYLGEVRDYANSSLPGIATYYGMPWWQEKFWFVFFAVVVAVGVIVLLRWRYTDPLLWVSTTTGLLLAGVFLLSSLGQMYYSMLLFPLLFTVLLRRSAMHSPVAWVAVYCFLSADVWFSDEWLDLGRAMHYLKPTVGWALIILTITVAAVVWWWQERHGHAATATEPPATTGDGSGQVAVPARQDTIRTTFTPTTTSTENDDDRFQTHQ</sequence>
<evidence type="ECO:0000256" key="9">
    <source>
        <dbReference type="SAM" id="Phobius"/>
    </source>
</evidence>
<dbReference type="InterPro" id="IPR018584">
    <property type="entry name" value="GT87"/>
</dbReference>
<keyword evidence="2" id="KW-1003">Cell membrane</keyword>
<evidence type="ECO:0000313" key="10">
    <source>
        <dbReference type="EMBL" id="MBI9000600.1"/>
    </source>
</evidence>
<feature type="transmembrane region" description="Helical" evidence="9">
    <location>
        <begin position="81"/>
        <end position="99"/>
    </location>
</feature>
<feature type="transmembrane region" description="Helical" evidence="9">
    <location>
        <begin position="347"/>
        <end position="370"/>
    </location>
</feature>
<keyword evidence="4 9" id="KW-0812">Transmembrane</keyword>
<keyword evidence="5 9" id="KW-1133">Transmembrane helix</keyword>
<dbReference type="Pfam" id="PF09594">
    <property type="entry name" value="GT87"/>
    <property type="match status" value="1"/>
</dbReference>
<feature type="transmembrane region" description="Helical" evidence="9">
    <location>
        <begin position="129"/>
        <end position="149"/>
    </location>
</feature>
<protein>
    <submittedName>
        <fullName evidence="10">DUF2029 domain-containing protein</fullName>
    </submittedName>
</protein>
<evidence type="ECO:0000256" key="2">
    <source>
        <dbReference type="ARBA" id="ARBA00022475"/>
    </source>
</evidence>
<proteinExistence type="inferred from homology"/>